<evidence type="ECO:0000256" key="1">
    <source>
        <dbReference type="SAM" id="MobiDB-lite"/>
    </source>
</evidence>
<feature type="compositionally biased region" description="Polar residues" evidence="1">
    <location>
        <begin position="67"/>
        <end position="89"/>
    </location>
</feature>
<feature type="region of interest" description="Disordered" evidence="1">
    <location>
        <begin position="56"/>
        <end position="89"/>
    </location>
</feature>
<proteinExistence type="predicted"/>
<protein>
    <submittedName>
        <fullName evidence="2">Uncharacterized protein</fullName>
    </submittedName>
</protein>
<sequence length="89" mass="9811">MKFLLKEISSSDSVVFDNPSTLVSVETDLGLRVLPIRKKKKEGSAHDAAMLLHSSSQPFLLHRHNKATPSRSTTDTLPQSSRVPTRSPT</sequence>
<keyword evidence="3" id="KW-1185">Reference proteome</keyword>
<dbReference type="Proteomes" id="UP000000311">
    <property type="component" value="Unassembled WGS sequence"/>
</dbReference>
<organism evidence="3">
    <name type="scientific">Camponotus floridanus</name>
    <name type="common">Florida carpenter ant</name>
    <dbReference type="NCBI Taxonomy" id="104421"/>
    <lineage>
        <taxon>Eukaryota</taxon>
        <taxon>Metazoa</taxon>
        <taxon>Ecdysozoa</taxon>
        <taxon>Arthropoda</taxon>
        <taxon>Hexapoda</taxon>
        <taxon>Insecta</taxon>
        <taxon>Pterygota</taxon>
        <taxon>Neoptera</taxon>
        <taxon>Endopterygota</taxon>
        <taxon>Hymenoptera</taxon>
        <taxon>Apocrita</taxon>
        <taxon>Aculeata</taxon>
        <taxon>Formicoidea</taxon>
        <taxon>Formicidae</taxon>
        <taxon>Formicinae</taxon>
        <taxon>Camponotus</taxon>
    </lineage>
</organism>
<name>E2AND9_CAMFO</name>
<dbReference type="EMBL" id="GL441193">
    <property type="protein sequence ID" value="EFN65039.1"/>
    <property type="molecule type" value="Genomic_DNA"/>
</dbReference>
<reference evidence="2 3" key="1">
    <citation type="journal article" date="2010" name="Science">
        <title>Genomic comparison of the ants Camponotus floridanus and Harpegnathos saltator.</title>
        <authorList>
            <person name="Bonasio R."/>
            <person name="Zhang G."/>
            <person name="Ye C."/>
            <person name="Mutti N.S."/>
            <person name="Fang X."/>
            <person name="Qin N."/>
            <person name="Donahue G."/>
            <person name="Yang P."/>
            <person name="Li Q."/>
            <person name="Li C."/>
            <person name="Zhang P."/>
            <person name="Huang Z."/>
            <person name="Berger S.L."/>
            <person name="Reinberg D."/>
            <person name="Wang J."/>
            <person name="Liebig J."/>
        </authorList>
    </citation>
    <scope>NUCLEOTIDE SEQUENCE [LARGE SCALE GENOMIC DNA]</scope>
    <source>
        <strain evidence="3">C129</strain>
    </source>
</reference>
<dbReference type="InParanoid" id="E2AND9"/>
<gene>
    <name evidence="2" type="ORF">EAG_07656</name>
</gene>
<accession>E2AND9</accession>
<evidence type="ECO:0000313" key="3">
    <source>
        <dbReference type="Proteomes" id="UP000000311"/>
    </source>
</evidence>
<evidence type="ECO:0000313" key="2">
    <source>
        <dbReference type="EMBL" id="EFN65039.1"/>
    </source>
</evidence>
<dbReference type="AlphaFoldDB" id="E2AND9"/>